<evidence type="ECO:0000313" key="1">
    <source>
        <dbReference type="EMBL" id="TVM31184.1"/>
    </source>
</evidence>
<dbReference type="AlphaFoldDB" id="A0A6P1ZB50"/>
<sequence>MANEIISGDGVEIYRLLTLRKALKLEVAGLQRRGRSVYAIVKAEFGFRGSKRRVYEQFSAHVTRVTGIHEVTVKP</sequence>
<evidence type="ECO:0000313" key="2">
    <source>
        <dbReference type="Proteomes" id="UP000434052"/>
    </source>
</evidence>
<reference evidence="1 2" key="1">
    <citation type="submission" date="2018-06" db="EMBL/GenBank/DDBJ databases">
        <title>Complete genome of Desulfovibrio marinus P48SEP.</title>
        <authorList>
            <person name="Crispim J.S."/>
            <person name="Vidigal P.M.P."/>
            <person name="Silva L.C.F."/>
            <person name="Araujo L.C."/>
            <person name="Laguardia C.N."/>
            <person name="Dias R.S."/>
            <person name="Sousa M.P."/>
            <person name="Paula S.O."/>
            <person name="Silva C."/>
        </authorList>
    </citation>
    <scope>NUCLEOTIDE SEQUENCE [LARGE SCALE GENOMIC DNA]</scope>
    <source>
        <strain evidence="1 2">P48SEP</strain>
    </source>
</reference>
<gene>
    <name evidence="1" type="ORF">DQK91_18920</name>
</gene>
<protein>
    <submittedName>
        <fullName evidence="1">Uncharacterized protein</fullName>
    </submittedName>
</protein>
<dbReference type="EMBL" id="QMIF01000017">
    <property type="protein sequence ID" value="TVM31184.1"/>
    <property type="molecule type" value="Genomic_DNA"/>
</dbReference>
<name>A0A6P1ZB50_9BACT</name>
<comment type="caution">
    <text evidence="1">The sequence shown here is derived from an EMBL/GenBank/DDBJ whole genome shotgun (WGS) entry which is preliminary data.</text>
</comment>
<proteinExistence type="predicted"/>
<accession>A0A6P1ZB50</accession>
<dbReference type="RefSeq" id="WP_144306969.1">
    <property type="nucleotide sequence ID" value="NZ_QMIF01000017.1"/>
</dbReference>
<organism evidence="1 2">
    <name type="scientific">Oceanidesulfovibrio marinus</name>
    <dbReference type="NCBI Taxonomy" id="370038"/>
    <lineage>
        <taxon>Bacteria</taxon>
        <taxon>Pseudomonadati</taxon>
        <taxon>Thermodesulfobacteriota</taxon>
        <taxon>Desulfovibrionia</taxon>
        <taxon>Desulfovibrionales</taxon>
        <taxon>Desulfovibrionaceae</taxon>
        <taxon>Oceanidesulfovibrio</taxon>
    </lineage>
</organism>
<dbReference type="Proteomes" id="UP000434052">
    <property type="component" value="Unassembled WGS sequence"/>
</dbReference>